<reference evidence="3" key="1">
    <citation type="submission" date="2009-07" db="EMBL/GenBank/DDBJ databases">
        <title>Complete sequence of Methylotenera mobilis JLW8.</title>
        <authorList>
            <consortium name="US DOE Joint Genome Institute"/>
            <person name="Lucas S."/>
            <person name="Copeland A."/>
            <person name="Lapidus A."/>
            <person name="Glavina del Rio T."/>
            <person name="Tice H."/>
            <person name="Bruce D."/>
            <person name="Goodwin L."/>
            <person name="Pitluck S."/>
            <person name="LaButti K.M."/>
            <person name="Clum A."/>
            <person name="Larimer F."/>
            <person name="Land M."/>
            <person name="Hauser L."/>
            <person name="Kyrpides N."/>
            <person name="Mikhailova N."/>
            <person name="Kayluzhnaya M."/>
            <person name="Chistoserdova L."/>
        </authorList>
    </citation>
    <scope>NUCLEOTIDE SEQUENCE [LARGE SCALE GENOMIC DNA]</scope>
    <source>
        <strain evidence="3">JLW8 / ATCC BAA-1282 / DSM 17540</strain>
    </source>
</reference>
<reference evidence="2 3" key="2">
    <citation type="journal article" date="2011" name="J. Bacteriol.">
        <title>Genomes of three methylotrophs from a single niche uncover genetic and metabolic divergence of Methylophilaceae.</title>
        <authorList>
            <person name="Lapidus A."/>
            <person name="Clum A."/>
            <person name="Labutti K."/>
            <person name="Kaluzhnaya M.G."/>
            <person name="Lim S."/>
            <person name="Beck D.A."/>
            <person name="Glavina Del Rio T."/>
            <person name="Nolan M."/>
            <person name="Mavromatis K."/>
            <person name="Huntemann M."/>
            <person name="Lucas S."/>
            <person name="Lidstrom M.E."/>
            <person name="Ivanova N."/>
            <person name="Chistoserdova L."/>
        </authorList>
    </citation>
    <scope>NUCLEOTIDE SEQUENCE [LARGE SCALE GENOMIC DNA]</scope>
    <source>
        <strain evidence="3">JLW8 / ATCC BAA-1282 / DSM 17540</strain>
    </source>
</reference>
<dbReference type="AlphaFoldDB" id="C6WY06"/>
<protein>
    <submittedName>
        <fullName evidence="2">Uncharacterized protein</fullName>
    </submittedName>
</protein>
<dbReference type="EMBL" id="CP001672">
    <property type="protein sequence ID" value="ACT48805.1"/>
    <property type="molecule type" value="Genomic_DNA"/>
</dbReference>
<accession>C6WY06</accession>
<feature type="signal peptide" evidence="1">
    <location>
        <begin position="1"/>
        <end position="23"/>
    </location>
</feature>
<dbReference type="eggNOG" id="ENOG5033A3X">
    <property type="taxonomic scope" value="Bacteria"/>
</dbReference>
<feature type="chain" id="PRO_5002972071" evidence="1">
    <location>
        <begin position="24"/>
        <end position="106"/>
    </location>
</feature>
<proteinExistence type="predicted"/>
<dbReference type="Proteomes" id="UP000002742">
    <property type="component" value="Chromosome"/>
</dbReference>
<organism evidence="2 3">
    <name type="scientific">Methylotenera mobilis (strain JLW8 / ATCC BAA-1282 / DSM 17540)</name>
    <dbReference type="NCBI Taxonomy" id="583345"/>
    <lineage>
        <taxon>Bacteria</taxon>
        <taxon>Pseudomonadati</taxon>
        <taxon>Pseudomonadota</taxon>
        <taxon>Betaproteobacteria</taxon>
        <taxon>Nitrosomonadales</taxon>
        <taxon>Methylophilaceae</taxon>
        <taxon>Methylotenera</taxon>
    </lineage>
</organism>
<evidence type="ECO:0000256" key="1">
    <source>
        <dbReference type="SAM" id="SignalP"/>
    </source>
</evidence>
<dbReference type="STRING" id="583345.Mmol_1902"/>
<keyword evidence="3" id="KW-1185">Reference proteome</keyword>
<name>C6WY06_METML</name>
<dbReference type="RefSeq" id="WP_015832840.1">
    <property type="nucleotide sequence ID" value="NC_012968.1"/>
</dbReference>
<dbReference type="HOGENOM" id="CLU_129162_2_1_4"/>
<evidence type="ECO:0000313" key="2">
    <source>
        <dbReference type="EMBL" id="ACT48805.1"/>
    </source>
</evidence>
<keyword evidence="1" id="KW-0732">Signal</keyword>
<dbReference type="KEGG" id="mmb:Mmol_1902"/>
<sequence length="106" mass="11756">MKVLRSLLVVLALGAATLSSAQARDSVSFALNIGGPGYYAYPAAVQYVAPPVAYYPGYSVYYDTAPYAYQYYYPATVYRGGYGFYGNYYSGRHHHHGDGRHGGYRR</sequence>
<gene>
    <name evidence="2" type="ordered locus">Mmol_1902</name>
</gene>
<evidence type="ECO:0000313" key="3">
    <source>
        <dbReference type="Proteomes" id="UP000002742"/>
    </source>
</evidence>